<keyword evidence="4 6" id="KW-1133">Transmembrane helix</keyword>
<keyword evidence="8" id="KW-1185">Reference proteome</keyword>
<dbReference type="GO" id="GO:0016020">
    <property type="term" value="C:membrane"/>
    <property type="evidence" value="ECO:0007669"/>
    <property type="project" value="UniProtKB-SubCell"/>
</dbReference>
<sequence>MKNNREQWSSKSGFILASAGSAIGIGAIWKLPYVASTAGGGAFFILFTILTFVIVLPILIGEYIIGRHSQSDAIHSYRILAPGTRWNWLGKLGVFGSILVLAFYGVVGGWILSYIVKAISGSVSHGDQAQLALQFDMATANTAIAIAGTAIFLLLVILVVSQGIRTGIEPMSKIMIPALFLLFIILIIRSLTLPNAIEGLQYFLRPDFSEINSKSIIIILGQAFFSLSVGISVMVTYGSYLDRKISIPAASTSVAVINMIISLFVGLAIFPAVFSFGVIPDAGPGILFVILPSIFNQLPFGTFFFIVFLILFFFAALTSSFSLLETATAPFIKKLGSRSIATWIVGGIVFLLAIPAALSLGIWNEISIFGMTIFGAFDYVASNIILPLGALFTAIFVGFRLPRQLLWDEFTASSRYGKKLFMTWLLLLKYVAPIAIILIFLSAIGLLPF</sequence>
<dbReference type="InterPro" id="IPR000175">
    <property type="entry name" value="Na/ntran_symport"/>
</dbReference>
<feature type="transmembrane region" description="Helical" evidence="6">
    <location>
        <begin position="368"/>
        <end position="399"/>
    </location>
</feature>
<feature type="transmembrane region" description="Helical" evidence="6">
    <location>
        <begin position="298"/>
        <end position="319"/>
    </location>
</feature>
<dbReference type="Proteomes" id="UP000223060">
    <property type="component" value="Chromosome"/>
</dbReference>
<evidence type="ECO:0000313" key="7">
    <source>
        <dbReference type="EMBL" id="AQY51581.1"/>
    </source>
</evidence>
<feature type="transmembrane region" description="Helical" evidence="6">
    <location>
        <begin position="176"/>
        <end position="197"/>
    </location>
</feature>
<dbReference type="KEGG" id="lwi:UE46_11420"/>
<feature type="transmembrane region" description="Helical" evidence="6">
    <location>
        <begin position="86"/>
        <end position="112"/>
    </location>
</feature>
<feature type="transmembrane region" description="Helical" evidence="6">
    <location>
        <begin position="12"/>
        <end position="29"/>
    </location>
</feature>
<evidence type="ECO:0008006" key="9">
    <source>
        <dbReference type="Google" id="ProtNLM"/>
    </source>
</evidence>
<dbReference type="PRINTS" id="PR00176">
    <property type="entry name" value="NANEUSMPORT"/>
</dbReference>
<protein>
    <recommendedName>
        <fullName evidence="9">Transporter</fullName>
    </recommendedName>
</protein>
<evidence type="ECO:0000256" key="1">
    <source>
        <dbReference type="ARBA" id="ARBA00004141"/>
    </source>
</evidence>
<evidence type="ECO:0000256" key="6">
    <source>
        <dbReference type="SAM" id="Phobius"/>
    </source>
</evidence>
<feature type="transmembrane region" description="Helical" evidence="6">
    <location>
        <begin position="420"/>
        <end position="447"/>
    </location>
</feature>
<dbReference type="InterPro" id="IPR037272">
    <property type="entry name" value="SNS_sf"/>
</dbReference>
<gene>
    <name evidence="7" type="ORF">UE46_11420</name>
</gene>
<dbReference type="PROSITE" id="PS50267">
    <property type="entry name" value="NA_NEUROTRAN_SYMP_3"/>
    <property type="match status" value="1"/>
</dbReference>
<evidence type="ECO:0000256" key="5">
    <source>
        <dbReference type="ARBA" id="ARBA00023136"/>
    </source>
</evidence>
<name>A0A1S7FVX2_9LIST</name>
<dbReference type="RefSeq" id="WP_036061620.1">
    <property type="nucleotide sequence ID" value="NZ_CP011102.1"/>
</dbReference>
<evidence type="ECO:0000256" key="4">
    <source>
        <dbReference type="ARBA" id="ARBA00022989"/>
    </source>
</evidence>
<feature type="transmembrane region" description="Helical" evidence="6">
    <location>
        <begin position="217"/>
        <end position="241"/>
    </location>
</feature>
<accession>A0A1S7FVX2</accession>
<dbReference type="PANTHER" id="PTHR42948:SF1">
    <property type="entry name" value="TRANSPORTER"/>
    <property type="match status" value="1"/>
</dbReference>
<dbReference type="NCBIfam" id="NF037979">
    <property type="entry name" value="Na_transp"/>
    <property type="match status" value="1"/>
</dbReference>
<keyword evidence="5 6" id="KW-0472">Membrane</keyword>
<evidence type="ECO:0000256" key="3">
    <source>
        <dbReference type="ARBA" id="ARBA00022692"/>
    </source>
</evidence>
<keyword evidence="3 6" id="KW-0812">Transmembrane</keyword>
<feature type="transmembrane region" description="Helical" evidence="6">
    <location>
        <begin position="41"/>
        <end position="65"/>
    </location>
</feature>
<evidence type="ECO:0000256" key="2">
    <source>
        <dbReference type="ARBA" id="ARBA00022448"/>
    </source>
</evidence>
<dbReference type="PANTHER" id="PTHR42948">
    <property type="entry name" value="TRANSPORTER"/>
    <property type="match status" value="1"/>
</dbReference>
<dbReference type="InterPro" id="IPR047218">
    <property type="entry name" value="YocR/YhdH-like"/>
</dbReference>
<dbReference type="Pfam" id="PF00209">
    <property type="entry name" value="SNF"/>
    <property type="match status" value="2"/>
</dbReference>
<reference evidence="8" key="1">
    <citation type="submission" date="2015-03" db="EMBL/GenBank/DDBJ databases">
        <authorList>
            <person name="Ferrari E."/>
            <person name="Walter M.C."/>
            <person name="Huptas C."/>
            <person name="Scherer S."/>
            <person name="Mueller-Herbst S."/>
        </authorList>
    </citation>
    <scope>NUCLEOTIDE SEQUENCE [LARGE SCALE GENOMIC DNA]</scope>
    <source>
        <strain evidence="8">LWP01</strain>
    </source>
</reference>
<organism evidence="7 8">
    <name type="scientific">Listeria weihenstephanensis</name>
    <dbReference type="NCBI Taxonomy" id="1006155"/>
    <lineage>
        <taxon>Bacteria</taxon>
        <taxon>Bacillati</taxon>
        <taxon>Bacillota</taxon>
        <taxon>Bacilli</taxon>
        <taxon>Bacillales</taxon>
        <taxon>Listeriaceae</taxon>
        <taxon>Listeria</taxon>
    </lineage>
</organism>
<proteinExistence type="predicted"/>
<dbReference type="CDD" id="cd10336">
    <property type="entry name" value="SLC6sbd_Tyt1-Like"/>
    <property type="match status" value="1"/>
</dbReference>
<feature type="transmembrane region" description="Helical" evidence="6">
    <location>
        <begin position="253"/>
        <end position="278"/>
    </location>
</feature>
<dbReference type="SUPFAM" id="SSF161070">
    <property type="entry name" value="SNF-like"/>
    <property type="match status" value="1"/>
</dbReference>
<feature type="transmembrane region" description="Helical" evidence="6">
    <location>
        <begin position="340"/>
        <end position="362"/>
    </location>
</feature>
<comment type="subcellular location">
    <subcellularLocation>
        <location evidence="1">Membrane</location>
        <topology evidence="1">Multi-pass membrane protein</topology>
    </subcellularLocation>
</comment>
<keyword evidence="2" id="KW-0813">Transport</keyword>
<evidence type="ECO:0000313" key="8">
    <source>
        <dbReference type="Proteomes" id="UP000223060"/>
    </source>
</evidence>
<feature type="transmembrane region" description="Helical" evidence="6">
    <location>
        <begin position="143"/>
        <end position="164"/>
    </location>
</feature>
<dbReference type="EMBL" id="CP011102">
    <property type="protein sequence ID" value="AQY51581.1"/>
    <property type="molecule type" value="Genomic_DNA"/>
</dbReference>
<dbReference type="AlphaFoldDB" id="A0A1S7FVX2"/>